<keyword evidence="7" id="KW-1185">Reference proteome</keyword>
<dbReference type="InterPro" id="IPR000668">
    <property type="entry name" value="Peptidase_C1A_C"/>
</dbReference>
<proteinExistence type="predicted"/>
<evidence type="ECO:0000256" key="3">
    <source>
        <dbReference type="ARBA" id="ARBA00022807"/>
    </source>
</evidence>
<keyword evidence="3" id="KW-0788">Thiol protease</keyword>
<feature type="domain" description="Peptidase C1A papain C-terminal" evidence="5">
    <location>
        <begin position="84"/>
        <end position="114"/>
    </location>
</feature>
<dbReference type="PROSITE" id="PS00139">
    <property type="entry name" value="THIOL_PROTEASE_CYS"/>
    <property type="match status" value="1"/>
</dbReference>
<comment type="caution">
    <text evidence="6">The sequence shown here is derived from an EMBL/GenBank/DDBJ whole genome shotgun (WGS) entry which is preliminary data.</text>
</comment>
<keyword evidence="2" id="KW-0378">Hydrolase</keyword>
<dbReference type="Proteomes" id="UP001279410">
    <property type="component" value="Unassembled WGS sequence"/>
</dbReference>
<dbReference type="InterPro" id="IPR038765">
    <property type="entry name" value="Papain-like_cys_pep_sf"/>
</dbReference>
<evidence type="ECO:0000313" key="7">
    <source>
        <dbReference type="Proteomes" id="UP001279410"/>
    </source>
</evidence>
<dbReference type="EMBL" id="BRZM01001639">
    <property type="protein sequence ID" value="GLD73517.1"/>
    <property type="molecule type" value="Genomic_DNA"/>
</dbReference>
<sequence length="117" mass="13518">MIFYPMLRSRSHLRLIDLSSKTSQDRLLPWYVYPRTEQDRFSLFALNSLSIALRRRDGHHEGRKQARLQTEGSPSSKVYQGVQVPDSLDWRLYGAVTPVKDQAICGSCWSFATTLEQ</sequence>
<dbReference type="Gene3D" id="3.90.70.10">
    <property type="entry name" value="Cysteine proteinases"/>
    <property type="match status" value="1"/>
</dbReference>
<protein>
    <submittedName>
        <fullName evidence="6">Digestive cysteine proteinase 1-like protein</fullName>
    </submittedName>
</protein>
<gene>
    <name evidence="6" type="ORF">AKAME5_002484200</name>
</gene>
<evidence type="ECO:0000259" key="5">
    <source>
        <dbReference type="Pfam" id="PF00112"/>
    </source>
</evidence>
<evidence type="ECO:0000256" key="2">
    <source>
        <dbReference type="ARBA" id="ARBA00022801"/>
    </source>
</evidence>
<name>A0AAD3RM23_LATJO</name>
<accession>A0AAD3RM23</accession>
<dbReference type="GO" id="GO:0006508">
    <property type="term" value="P:proteolysis"/>
    <property type="evidence" value="ECO:0007669"/>
    <property type="project" value="UniProtKB-KW"/>
</dbReference>
<evidence type="ECO:0000256" key="1">
    <source>
        <dbReference type="ARBA" id="ARBA00022670"/>
    </source>
</evidence>
<dbReference type="InterPro" id="IPR000169">
    <property type="entry name" value="Pept_cys_AS"/>
</dbReference>
<evidence type="ECO:0000256" key="4">
    <source>
        <dbReference type="SAM" id="MobiDB-lite"/>
    </source>
</evidence>
<evidence type="ECO:0000313" key="6">
    <source>
        <dbReference type="EMBL" id="GLD73517.1"/>
    </source>
</evidence>
<dbReference type="SUPFAM" id="SSF54001">
    <property type="entry name" value="Cysteine proteinases"/>
    <property type="match status" value="1"/>
</dbReference>
<dbReference type="Pfam" id="PF00112">
    <property type="entry name" value="Peptidase_C1"/>
    <property type="match status" value="1"/>
</dbReference>
<reference evidence="6" key="1">
    <citation type="submission" date="2022-08" db="EMBL/GenBank/DDBJ databases">
        <title>Genome sequencing of akame (Lates japonicus).</title>
        <authorList>
            <person name="Hashiguchi Y."/>
            <person name="Takahashi H."/>
        </authorList>
    </citation>
    <scope>NUCLEOTIDE SEQUENCE</scope>
    <source>
        <strain evidence="6">Kochi</strain>
    </source>
</reference>
<dbReference type="AlphaFoldDB" id="A0AAD3RM23"/>
<organism evidence="6 7">
    <name type="scientific">Lates japonicus</name>
    <name type="common">Japanese lates</name>
    <dbReference type="NCBI Taxonomy" id="270547"/>
    <lineage>
        <taxon>Eukaryota</taxon>
        <taxon>Metazoa</taxon>
        <taxon>Chordata</taxon>
        <taxon>Craniata</taxon>
        <taxon>Vertebrata</taxon>
        <taxon>Euteleostomi</taxon>
        <taxon>Actinopterygii</taxon>
        <taxon>Neopterygii</taxon>
        <taxon>Teleostei</taxon>
        <taxon>Neoteleostei</taxon>
        <taxon>Acanthomorphata</taxon>
        <taxon>Carangaria</taxon>
        <taxon>Carangaria incertae sedis</taxon>
        <taxon>Centropomidae</taxon>
        <taxon>Lates</taxon>
    </lineage>
</organism>
<keyword evidence="1" id="KW-0645">Protease</keyword>
<feature type="compositionally biased region" description="Polar residues" evidence="4">
    <location>
        <begin position="67"/>
        <end position="78"/>
    </location>
</feature>
<dbReference type="GO" id="GO:0008234">
    <property type="term" value="F:cysteine-type peptidase activity"/>
    <property type="evidence" value="ECO:0007669"/>
    <property type="project" value="UniProtKB-KW"/>
</dbReference>
<feature type="region of interest" description="Disordered" evidence="4">
    <location>
        <begin position="57"/>
        <end position="80"/>
    </location>
</feature>